<name>A0A167HZ71_CALVF</name>
<feature type="transmembrane region" description="Helical" evidence="2">
    <location>
        <begin position="91"/>
        <end position="124"/>
    </location>
</feature>
<evidence type="ECO:0008006" key="5">
    <source>
        <dbReference type="Google" id="ProtNLM"/>
    </source>
</evidence>
<keyword evidence="2" id="KW-0812">Transmembrane</keyword>
<reference evidence="3 4" key="1">
    <citation type="journal article" date="2016" name="Mol. Biol. Evol.">
        <title>Comparative Genomics of Early-Diverging Mushroom-Forming Fungi Provides Insights into the Origins of Lignocellulose Decay Capabilities.</title>
        <authorList>
            <person name="Nagy L.G."/>
            <person name="Riley R."/>
            <person name="Tritt A."/>
            <person name="Adam C."/>
            <person name="Daum C."/>
            <person name="Floudas D."/>
            <person name="Sun H."/>
            <person name="Yadav J.S."/>
            <person name="Pangilinan J."/>
            <person name="Larsson K.H."/>
            <person name="Matsuura K."/>
            <person name="Barry K."/>
            <person name="Labutti K."/>
            <person name="Kuo R."/>
            <person name="Ohm R.A."/>
            <person name="Bhattacharya S.S."/>
            <person name="Shirouzu T."/>
            <person name="Yoshinaga Y."/>
            <person name="Martin F.M."/>
            <person name="Grigoriev I.V."/>
            <person name="Hibbett D.S."/>
        </authorList>
    </citation>
    <scope>NUCLEOTIDE SEQUENCE [LARGE SCALE GENOMIC DNA]</scope>
    <source>
        <strain evidence="3 4">TUFC12733</strain>
    </source>
</reference>
<accession>A0A167HZ71</accession>
<dbReference type="AlphaFoldDB" id="A0A167HZ71"/>
<dbReference type="STRING" id="1330018.A0A167HZ71"/>
<keyword evidence="4" id="KW-1185">Reference proteome</keyword>
<dbReference type="EMBL" id="KV417314">
    <property type="protein sequence ID" value="KZO92136.1"/>
    <property type="molecule type" value="Genomic_DNA"/>
</dbReference>
<sequence>MAEPSGKAKATSPVEDTPLDIVASVDPDEVLEAVDDGRIPIRPAVAILLLTMLVSGLVFVVTGVYFGYVFVVHRFTLDGMTRTITTSAPAQSVSTILIVISHVVTFTIALAATLHVYTVCAMWLTIARDTEKAQQGWFRLLDESEDAEMKKTSAAQLDMLIAVLKNGSTGTWLKTVFRLCFASKELRGRHRASPTWPLLVNALAVMGTLLALSYISTVLQLWLNNTTHATFAYLESEVETLNQGFGRQVNQTMCDYYAAAYGDSWTGQYGYLTSLCGLQFAVEDRSSDDQMFFLSASTGSRILSNSSIRSQVVFTDDQQAILVDTAVNASYTGSTVGVRSTCRSVTKECIPEYSSGHIQWDCTDSGLGVNITSSASKGMVNPTTGVIGSSPGNTTVFHLVESNVFHLVDVVISYAYTTDDPLASGYVEETGFLWAATQGYNALLCAVSVSDIDIAYETASLSDLSTNGTFQMLNSTPASVLTTQRVASILDASFLWTSIPLRIDGVGLLRGNYSEAYALELSRELVAYTAAIYEPTDALSVTMVSQPLGSTIELAPMLLYFLTVIIYALFTLWIGLGAYLATVSNPDVLRAHMRLTEPLQALQALYGEVPQSDPDSGQLDVGTRVGSEGEGGSNGAPPSQKLVHGKQVLDYVTGLL</sequence>
<evidence type="ECO:0000256" key="1">
    <source>
        <dbReference type="SAM" id="MobiDB-lite"/>
    </source>
</evidence>
<keyword evidence="2" id="KW-0472">Membrane</keyword>
<evidence type="ECO:0000313" key="3">
    <source>
        <dbReference type="EMBL" id="KZO92136.1"/>
    </source>
</evidence>
<feature type="region of interest" description="Disordered" evidence="1">
    <location>
        <begin position="610"/>
        <end position="641"/>
    </location>
</feature>
<organism evidence="3 4">
    <name type="scientific">Calocera viscosa (strain TUFC12733)</name>
    <dbReference type="NCBI Taxonomy" id="1330018"/>
    <lineage>
        <taxon>Eukaryota</taxon>
        <taxon>Fungi</taxon>
        <taxon>Dikarya</taxon>
        <taxon>Basidiomycota</taxon>
        <taxon>Agaricomycotina</taxon>
        <taxon>Dacrymycetes</taxon>
        <taxon>Dacrymycetales</taxon>
        <taxon>Dacrymycetaceae</taxon>
        <taxon>Calocera</taxon>
    </lineage>
</organism>
<proteinExistence type="predicted"/>
<evidence type="ECO:0000313" key="4">
    <source>
        <dbReference type="Proteomes" id="UP000076738"/>
    </source>
</evidence>
<feature type="transmembrane region" description="Helical" evidence="2">
    <location>
        <begin position="557"/>
        <end position="581"/>
    </location>
</feature>
<dbReference type="OrthoDB" id="3344043at2759"/>
<evidence type="ECO:0000256" key="2">
    <source>
        <dbReference type="SAM" id="Phobius"/>
    </source>
</evidence>
<feature type="transmembrane region" description="Helical" evidence="2">
    <location>
        <begin position="47"/>
        <end position="71"/>
    </location>
</feature>
<protein>
    <recommendedName>
        <fullName evidence="5">Transmembrane protein</fullName>
    </recommendedName>
</protein>
<dbReference type="Proteomes" id="UP000076738">
    <property type="component" value="Unassembled WGS sequence"/>
</dbReference>
<feature type="transmembrane region" description="Helical" evidence="2">
    <location>
        <begin position="198"/>
        <end position="223"/>
    </location>
</feature>
<gene>
    <name evidence="3" type="ORF">CALVIDRAFT_567711</name>
</gene>
<keyword evidence="2" id="KW-1133">Transmembrane helix</keyword>